<dbReference type="PANTHER" id="PTHR47304:SF1">
    <property type="entry name" value="COMPLEMENT COMPONENT C8 GAMMA CHAIN"/>
    <property type="match status" value="1"/>
</dbReference>
<evidence type="ECO:0000256" key="1">
    <source>
        <dbReference type="ARBA" id="ARBA00004370"/>
    </source>
</evidence>
<feature type="chain" id="PRO_5034327020" description="Complement component C8 gamma chain" evidence="18">
    <location>
        <begin position="21"/>
        <end position="202"/>
    </location>
</feature>
<reference evidence="20" key="1">
    <citation type="submission" date="2025-08" db="UniProtKB">
        <authorList>
            <consortium name="Ensembl"/>
        </authorList>
    </citation>
    <scope>IDENTIFICATION</scope>
</reference>
<keyword evidence="13" id="KW-0179">Complement alternate pathway</keyword>
<evidence type="ECO:0000313" key="20">
    <source>
        <dbReference type="Ensembl" id="ENSMMNP00015026420.1"/>
    </source>
</evidence>
<keyword evidence="9" id="KW-0180">Complement pathway</keyword>
<dbReference type="GO" id="GO:0070062">
    <property type="term" value="C:extracellular exosome"/>
    <property type="evidence" value="ECO:0007669"/>
    <property type="project" value="TreeGrafter"/>
</dbReference>
<dbReference type="InterPro" id="IPR043245">
    <property type="entry name" value="C8G"/>
</dbReference>
<organism evidence="20 21">
    <name type="scientific">Monodon monoceros</name>
    <name type="common">Narwhal</name>
    <name type="synonym">Ceratodon monodon</name>
    <dbReference type="NCBI Taxonomy" id="40151"/>
    <lineage>
        <taxon>Eukaryota</taxon>
        <taxon>Metazoa</taxon>
        <taxon>Chordata</taxon>
        <taxon>Craniata</taxon>
        <taxon>Vertebrata</taxon>
        <taxon>Euteleostomi</taxon>
        <taxon>Mammalia</taxon>
        <taxon>Eutheria</taxon>
        <taxon>Laurasiatheria</taxon>
        <taxon>Artiodactyla</taxon>
        <taxon>Whippomorpha</taxon>
        <taxon>Cetacea</taxon>
        <taxon>Odontoceti</taxon>
        <taxon>Monodontidae</taxon>
        <taxon>Monodon</taxon>
    </lineage>
</organism>
<evidence type="ECO:0000256" key="3">
    <source>
        <dbReference type="ARBA" id="ARBA00006889"/>
    </source>
</evidence>
<feature type="domain" description="Lipocalin/cytosolic fatty-acid binding" evidence="19">
    <location>
        <begin position="48"/>
        <end position="183"/>
    </location>
</feature>
<evidence type="ECO:0000256" key="6">
    <source>
        <dbReference type="ARBA" id="ARBA00022729"/>
    </source>
</evidence>
<evidence type="ECO:0000256" key="5">
    <source>
        <dbReference type="ARBA" id="ARBA00022588"/>
    </source>
</evidence>
<dbReference type="GO" id="GO:0160257">
    <property type="term" value="P:complement activation, GZMK pathway"/>
    <property type="evidence" value="ECO:0007669"/>
    <property type="project" value="Ensembl"/>
</dbReference>
<comment type="subunit">
    <text evidence="16">Heterotrimer of 3 chains: alpha (C8A), beta (C8B) and gamma (C8G); the alpha and gamma chains are disulfide bonded. Component of the membrane attack complex (MAC), composed of complement C5b, C6, C7, C8A, C8B, C8G and multiple copies of the pore-forming subunit C9.</text>
</comment>
<evidence type="ECO:0000256" key="4">
    <source>
        <dbReference type="ARBA" id="ARBA00022525"/>
    </source>
</evidence>
<evidence type="ECO:0000313" key="21">
    <source>
        <dbReference type="Proteomes" id="UP000694561"/>
    </source>
</evidence>
<dbReference type="Ensembl" id="ENSMMNT00015029044.1">
    <property type="protein sequence ID" value="ENSMMNP00015026420.1"/>
    <property type="gene ID" value="ENSMMNG00015019320.1"/>
</dbReference>
<dbReference type="FunFam" id="2.40.128.20:FF:000015">
    <property type="entry name" value="Complement component C8 gamma chain"/>
    <property type="match status" value="1"/>
</dbReference>
<evidence type="ECO:0000256" key="12">
    <source>
        <dbReference type="ARBA" id="ARBA00023157"/>
    </source>
</evidence>
<dbReference type="InterPro" id="IPR000566">
    <property type="entry name" value="Lipocln_cytosolic_FA-bd_dom"/>
</dbReference>
<dbReference type="GO" id="GO:0019841">
    <property type="term" value="F:retinol binding"/>
    <property type="evidence" value="ECO:0007669"/>
    <property type="project" value="UniProtKB-KW"/>
</dbReference>
<keyword evidence="21" id="KW-1185">Reference proteome</keyword>
<evidence type="ECO:0000256" key="11">
    <source>
        <dbReference type="ARBA" id="ARBA00023136"/>
    </source>
</evidence>
<dbReference type="SUPFAM" id="SSF50814">
    <property type="entry name" value="Lipocalins"/>
    <property type="match status" value="1"/>
</dbReference>
<dbReference type="PANTHER" id="PTHR47304">
    <property type="entry name" value="COMPLEMENT COMPONENT C8 GAMMA CHAIN"/>
    <property type="match status" value="1"/>
</dbReference>
<evidence type="ECO:0000256" key="14">
    <source>
        <dbReference type="ARBA" id="ARBA00069448"/>
    </source>
</evidence>
<keyword evidence="6 18" id="KW-0732">Signal</keyword>
<dbReference type="InterPro" id="IPR012674">
    <property type="entry name" value="Calycin"/>
</dbReference>
<dbReference type="GO" id="GO:0044218">
    <property type="term" value="C:other organism cell membrane"/>
    <property type="evidence" value="ECO:0007669"/>
    <property type="project" value="Ensembl"/>
</dbReference>
<evidence type="ECO:0000256" key="15">
    <source>
        <dbReference type="ARBA" id="ARBA00093391"/>
    </source>
</evidence>
<dbReference type="InterPro" id="IPR002968">
    <property type="entry name" value="A1-microglobln"/>
</dbReference>
<reference evidence="20" key="2">
    <citation type="submission" date="2025-09" db="UniProtKB">
        <authorList>
            <consortium name="Ensembl"/>
        </authorList>
    </citation>
    <scope>IDENTIFICATION</scope>
</reference>
<dbReference type="GO" id="GO:0001848">
    <property type="term" value="F:complement binding"/>
    <property type="evidence" value="ECO:0007669"/>
    <property type="project" value="TreeGrafter"/>
</dbReference>
<dbReference type="PROSITE" id="PS00213">
    <property type="entry name" value="LIPOCALIN"/>
    <property type="match status" value="1"/>
</dbReference>
<dbReference type="GO" id="GO:0072562">
    <property type="term" value="C:blood microparticle"/>
    <property type="evidence" value="ECO:0007669"/>
    <property type="project" value="TreeGrafter"/>
</dbReference>
<keyword evidence="12" id="KW-1015">Disulfide bond</keyword>
<evidence type="ECO:0000256" key="10">
    <source>
        <dbReference type="ARBA" id="ARBA00023072"/>
    </source>
</evidence>
<evidence type="ECO:0000256" key="16">
    <source>
        <dbReference type="ARBA" id="ARBA00093472"/>
    </source>
</evidence>
<dbReference type="AlphaFoldDB" id="A0A8C6FCH5"/>
<protein>
    <recommendedName>
        <fullName evidence="14">Complement component C8 gamma chain</fullName>
    </recommendedName>
</protein>
<keyword evidence="4" id="KW-0964">Secreted</keyword>
<gene>
    <name evidence="20" type="primary">C8G</name>
</gene>
<keyword evidence="7" id="KW-0204">Cytolysis</keyword>
<evidence type="ECO:0000259" key="19">
    <source>
        <dbReference type="Pfam" id="PF00061"/>
    </source>
</evidence>
<sequence length="202" mass="22377">MLPPRTASLLTLLLAVGSLGQRAQRPLRPPSPISAIQPKANFDAQRFSGTWFLVAVASACRSLQEQGHRAEATTLHVTPQGAAMAVSTFRKLDGICWQVRQLYGDTGLPGRFLLQARGARGAVDVVVGETDYRGFAILYLERARRLSVKLYARSLPVSESFLSVFEQRVQGANLTEDHTLFFPKYGFCEAADQFHVLDEVRR</sequence>
<evidence type="ECO:0000256" key="17">
    <source>
        <dbReference type="RuleBase" id="RU003695"/>
    </source>
</evidence>
<dbReference type="Proteomes" id="UP000694561">
    <property type="component" value="Unplaced"/>
</dbReference>
<accession>A0A8C6FCH5</accession>
<name>A0A8C6FCH5_MONMO</name>
<evidence type="ECO:0000256" key="2">
    <source>
        <dbReference type="ARBA" id="ARBA00004613"/>
    </source>
</evidence>
<comment type="subcellular location">
    <subcellularLocation>
        <location evidence="1">Membrane</location>
    </subcellularLocation>
    <subcellularLocation>
        <location evidence="2">Secreted</location>
    </subcellularLocation>
</comment>
<keyword evidence="11" id="KW-0472">Membrane</keyword>
<feature type="signal peptide" evidence="18">
    <location>
        <begin position="1"/>
        <end position="20"/>
    </location>
</feature>
<dbReference type="PRINTS" id="PR01215">
    <property type="entry name" value="A1MCGLOBULIN"/>
</dbReference>
<evidence type="ECO:0000256" key="13">
    <source>
        <dbReference type="ARBA" id="ARBA00023162"/>
    </source>
</evidence>
<keyword evidence="10" id="KW-0683">Retinol-binding</keyword>
<dbReference type="GO" id="GO:0005579">
    <property type="term" value="C:membrane attack complex"/>
    <property type="evidence" value="ECO:0007669"/>
    <property type="project" value="Ensembl"/>
</dbReference>
<dbReference type="GO" id="GO:0006957">
    <property type="term" value="P:complement activation, alternative pathway"/>
    <property type="evidence" value="ECO:0007669"/>
    <property type="project" value="UniProtKB-KW"/>
</dbReference>
<keyword evidence="8" id="KW-0391">Immunity</keyword>
<keyword evidence="5" id="KW-0399">Innate immunity</keyword>
<proteinExistence type="inferred from homology"/>
<dbReference type="GeneTree" id="ENSGT00440000034309"/>
<dbReference type="InterPro" id="IPR022272">
    <property type="entry name" value="Lipocalin_CS"/>
</dbReference>
<evidence type="ECO:0000256" key="18">
    <source>
        <dbReference type="SAM" id="SignalP"/>
    </source>
</evidence>
<evidence type="ECO:0000256" key="8">
    <source>
        <dbReference type="ARBA" id="ARBA00022859"/>
    </source>
</evidence>
<evidence type="ECO:0000256" key="9">
    <source>
        <dbReference type="ARBA" id="ARBA00022875"/>
    </source>
</evidence>
<dbReference type="GO" id="GO:1902495">
    <property type="term" value="C:transmembrane transporter complex"/>
    <property type="evidence" value="ECO:0007669"/>
    <property type="project" value="Ensembl"/>
</dbReference>
<comment type="similarity">
    <text evidence="3 17">Belongs to the calycin superfamily. Lipocalin family.</text>
</comment>
<comment type="function">
    <text evidence="15">Component of the membrane attack complex (MAC), a multiprotein complex activated by the complement cascade, which inserts into a target cell membrane and forms a pore, leading to target cell membrane rupture and cell lysis. The MAC is initiated by proteolytic cleavage of C5 into complement C5b in response to the classical, alternative, lectin and GZMK complement pathways. The complement pathways consist in a cascade of proteins that leads to phagocytosis and breakdown of pathogens and signaling that strengthens the adaptive immune system. C8G, together with C8A and C8B, inserts into the target membrane, but does not form pores by itself. During MAC assembly, associates with C5b, C6 and C7 to form the C5b8 intermediate complex that inserts into the target membrane and traverses the bilayer increasing membrane rigidity.</text>
</comment>
<dbReference type="GO" id="GO:0006958">
    <property type="term" value="P:complement activation, classical pathway"/>
    <property type="evidence" value="ECO:0007669"/>
    <property type="project" value="UniProtKB-KW"/>
</dbReference>
<dbReference type="GO" id="GO:0031640">
    <property type="term" value="P:killing of cells of another organism"/>
    <property type="evidence" value="ECO:0007669"/>
    <property type="project" value="UniProtKB-KW"/>
</dbReference>
<dbReference type="Gene3D" id="2.40.128.20">
    <property type="match status" value="1"/>
</dbReference>
<dbReference type="Pfam" id="PF00061">
    <property type="entry name" value="Lipocalin"/>
    <property type="match status" value="1"/>
</dbReference>
<evidence type="ECO:0000256" key="7">
    <source>
        <dbReference type="ARBA" id="ARBA00022852"/>
    </source>
</evidence>